<name>A0ABQ2F4U0_9DEIO</name>
<comment type="caution">
    <text evidence="1">The sequence shown here is derived from an EMBL/GenBank/DDBJ whole genome shotgun (WGS) entry which is preliminary data.</text>
</comment>
<keyword evidence="2" id="KW-1185">Reference proteome</keyword>
<protein>
    <submittedName>
        <fullName evidence="1">Uncharacterized protein</fullName>
    </submittedName>
</protein>
<evidence type="ECO:0000313" key="2">
    <source>
        <dbReference type="Proteomes" id="UP000647587"/>
    </source>
</evidence>
<evidence type="ECO:0000313" key="1">
    <source>
        <dbReference type="EMBL" id="GGK40956.1"/>
    </source>
</evidence>
<organism evidence="1 2">
    <name type="scientific">Deinococcus malanensis</name>
    <dbReference type="NCBI Taxonomy" id="1706855"/>
    <lineage>
        <taxon>Bacteria</taxon>
        <taxon>Thermotogati</taxon>
        <taxon>Deinococcota</taxon>
        <taxon>Deinococci</taxon>
        <taxon>Deinococcales</taxon>
        <taxon>Deinococcaceae</taxon>
        <taxon>Deinococcus</taxon>
    </lineage>
</organism>
<accession>A0ABQ2F4U0</accession>
<dbReference type="RefSeq" id="WP_189011685.1">
    <property type="nucleotide sequence ID" value="NZ_BMPP01000024.1"/>
</dbReference>
<dbReference type="Proteomes" id="UP000647587">
    <property type="component" value="Unassembled WGS sequence"/>
</dbReference>
<reference evidence="2" key="1">
    <citation type="journal article" date="2019" name="Int. J. Syst. Evol. Microbiol.">
        <title>The Global Catalogue of Microorganisms (GCM) 10K type strain sequencing project: providing services to taxonomists for standard genome sequencing and annotation.</title>
        <authorList>
            <consortium name="The Broad Institute Genomics Platform"/>
            <consortium name="The Broad Institute Genome Sequencing Center for Infectious Disease"/>
            <person name="Wu L."/>
            <person name="Ma J."/>
        </authorList>
    </citation>
    <scope>NUCLEOTIDE SEQUENCE [LARGE SCALE GENOMIC DNA]</scope>
    <source>
        <strain evidence="2">JCM 30331</strain>
    </source>
</reference>
<gene>
    <name evidence="1" type="ORF">GCM10008955_38430</name>
</gene>
<sequence length="164" mass="17640">MLIVSTLVIPHLNWVTALPLTLTGDKNLTLRVGTLALQLGTAVAPVLTADVLAAALIDERRTNSQMPLPVVVQKVSSSQPLDPAASQLQVPGKDGDYFAAAQNILSVNTWGREPEILWVRARRNGKLQFTGEAGVWPRVVNSQAELDHATARKVKEAVACSTRS</sequence>
<dbReference type="EMBL" id="BMPP01000024">
    <property type="protein sequence ID" value="GGK40956.1"/>
    <property type="molecule type" value="Genomic_DNA"/>
</dbReference>
<proteinExistence type="predicted"/>